<proteinExistence type="predicted"/>
<evidence type="ECO:0000256" key="3">
    <source>
        <dbReference type="SAM" id="MobiDB-lite"/>
    </source>
</evidence>
<feature type="domain" description="RRM" evidence="4">
    <location>
        <begin position="194"/>
        <end position="271"/>
    </location>
</feature>
<keyword evidence="1 2" id="KW-0694">RNA-binding</keyword>
<dbReference type="PANTHER" id="PTHR10501">
    <property type="entry name" value="U1 SMALL NUCLEAR RIBONUCLEOPROTEIN A/U2 SMALL NUCLEAR RIBONUCLEOPROTEIN B"/>
    <property type="match status" value="1"/>
</dbReference>
<name>A0AAW1RYF5_9CHLO</name>
<evidence type="ECO:0000313" key="5">
    <source>
        <dbReference type="EMBL" id="KAK9838780.1"/>
    </source>
</evidence>
<evidence type="ECO:0000313" key="6">
    <source>
        <dbReference type="Proteomes" id="UP001438707"/>
    </source>
</evidence>
<dbReference type="SMART" id="SM00360">
    <property type="entry name" value="RRM"/>
    <property type="match status" value="2"/>
</dbReference>
<dbReference type="Proteomes" id="UP001438707">
    <property type="component" value="Unassembled WGS sequence"/>
</dbReference>
<reference evidence="5 6" key="1">
    <citation type="journal article" date="2024" name="Nat. Commun.">
        <title>Phylogenomics reveals the evolutionary origins of lichenization in chlorophyte algae.</title>
        <authorList>
            <person name="Puginier C."/>
            <person name="Libourel C."/>
            <person name="Otte J."/>
            <person name="Skaloud P."/>
            <person name="Haon M."/>
            <person name="Grisel S."/>
            <person name="Petersen M."/>
            <person name="Berrin J.G."/>
            <person name="Delaux P.M."/>
            <person name="Dal Grande F."/>
            <person name="Keller J."/>
        </authorList>
    </citation>
    <scope>NUCLEOTIDE SEQUENCE [LARGE SCALE GENOMIC DNA]</scope>
    <source>
        <strain evidence="5 6">SAG 2145</strain>
    </source>
</reference>
<dbReference type="SUPFAM" id="SSF54928">
    <property type="entry name" value="RNA-binding domain, RBD"/>
    <property type="match status" value="1"/>
</dbReference>
<feature type="compositionally biased region" description="Low complexity" evidence="3">
    <location>
        <begin position="298"/>
        <end position="325"/>
    </location>
</feature>
<dbReference type="InterPro" id="IPR012677">
    <property type="entry name" value="Nucleotide-bd_a/b_plait_sf"/>
</dbReference>
<dbReference type="InterPro" id="IPR000504">
    <property type="entry name" value="RRM_dom"/>
</dbReference>
<dbReference type="GO" id="GO:0003723">
    <property type="term" value="F:RNA binding"/>
    <property type="evidence" value="ECO:0007669"/>
    <property type="project" value="UniProtKB-UniRule"/>
</dbReference>
<protein>
    <recommendedName>
        <fullName evidence="4">RRM domain-containing protein</fullName>
    </recommendedName>
</protein>
<gene>
    <name evidence="5" type="ORF">WJX74_003286</name>
</gene>
<accession>A0AAW1RYF5</accession>
<feature type="region of interest" description="Disordered" evidence="3">
    <location>
        <begin position="294"/>
        <end position="325"/>
    </location>
</feature>
<sequence length="325" mass="34004">MATYPSYPAEQYAQPYAQPAADPYHAAAYAAPAYAPAPAAYGYNPDELRTVFLTGFPDDVKERELNNLLRFLPGYEASQMHWKNSQAQGFALFQHGGAARAAIDNISNLVFDEGAVLRCELARKNMYIKDEANAAAKRGRYEAAPGQYGAYPAAAPASGAPAGGASGYYGAPEAAAGPRSYAPVTNTKDNPPCNTLFIGNLGDSVNEAELRGLFANAAGFRQLKLIRGNKSTTCFVEFSDIPTAMACHAAQQGAVLTSSDRGGVRIQFSKNPFGKKRDYGGNYVQMPGDWGSGSSSYTAPAADAATTAAAPPGVAPGTEANGTAA</sequence>
<dbReference type="Pfam" id="PF00076">
    <property type="entry name" value="RRM_1"/>
    <property type="match status" value="1"/>
</dbReference>
<evidence type="ECO:0000256" key="1">
    <source>
        <dbReference type="ARBA" id="ARBA00022884"/>
    </source>
</evidence>
<keyword evidence="6" id="KW-1185">Reference proteome</keyword>
<comment type="caution">
    <text evidence="5">The sequence shown here is derived from an EMBL/GenBank/DDBJ whole genome shotgun (WGS) entry which is preliminary data.</text>
</comment>
<dbReference type="PROSITE" id="PS50102">
    <property type="entry name" value="RRM"/>
    <property type="match status" value="1"/>
</dbReference>
<evidence type="ECO:0000256" key="2">
    <source>
        <dbReference type="PROSITE-ProRule" id="PRU00176"/>
    </source>
</evidence>
<dbReference type="AlphaFoldDB" id="A0AAW1RYF5"/>
<dbReference type="EMBL" id="JALJOS010000005">
    <property type="protein sequence ID" value="KAK9838780.1"/>
    <property type="molecule type" value="Genomic_DNA"/>
</dbReference>
<evidence type="ECO:0000259" key="4">
    <source>
        <dbReference type="PROSITE" id="PS50102"/>
    </source>
</evidence>
<dbReference type="InterPro" id="IPR035979">
    <property type="entry name" value="RBD_domain_sf"/>
</dbReference>
<organism evidence="5 6">
    <name type="scientific">Apatococcus lobatus</name>
    <dbReference type="NCBI Taxonomy" id="904363"/>
    <lineage>
        <taxon>Eukaryota</taxon>
        <taxon>Viridiplantae</taxon>
        <taxon>Chlorophyta</taxon>
        <taxon>core chlorophytes</taxon>
        <taxon>Trebouxiophyceae</taxon>
        <taxon>Chlorellales</taxon>
        <taxon>Chlorellaceae</taxon>
        <taxon>Apatococcus</taxon>
    </lineage>
</organism>
<dbReference type="Gene3D" id="3.30.70.330">
    <property type="match status" value="2"/>
</dbReference>